<gene>
    <name evidence="5" type="ORF">KGA66_27565</name>
</gene>
<feature type="domain" description="Glycosyltransferase 2-like" evidence="4">
    <location>
        <begin position="61"/>
        <end position="164"/>
    </location>
</feature>
<dbReference type="GO" id="GO:0016757">
    <property type="term" value="F:glycosyltransferase activity"/>
    <property type="evidence" value="ECO:0007669"/>
    <property type="project" value="UniProtKB-KW"/>
</dbReference>
<accession>A0A8J7WVD5</accession>
<dbReference type="PANTHER" id="PTHR43685:SF5">
    <property type="entry name" value="GLYCOSYLTRANSFERASE EPSE-RELATED"/>
    <property type="match status" value="1"/>
</dbReference>
<dbReference type="InterPro" id="IPR001173">
    <property type="entry name" value="Glyco_trans_2-like"/>
</dbReference>
<dbReference type="AlphaFoldDB" id="A0A8J7WVD5"/>
<organism evidence="5 6">
    <name type="scientific">Actinocrinis puniceicyclus</name>
    <dbReference type="NCBI Taxonomy" id="977794"/>
    <lineage>
        <taxon>Bacteria</taxon>
        <taxon>Bacillati</taxon>
        <taxon>Actinomycetota</taxon>
        <taxon>Actinomycetes</taxon>
        <taxon>Catenulisporales</taxon>
        <taxon>Actinospicaceae</taxon>
        <taxon>Actinocrinis</taxon>
    </lineage>
</organism>
<dbReference type="InterPro" id="IPR050834">
    <property type="entry name" value="Glycosyltransf_2"/>
</dbReference>
<name>A0A8J7WVD5_9ACTN</name>
<evidence type="ECO:0000256" key="1">
    <source>
        <dbReference type="ARBA" id="ARBA00006739"/>
    </source>
</evidence>
<comment type="caution">
    <text evidence="5">The sequence shown here is derived from an EMBL/GenBank/DDBJ whole genome shotgun (WGS) entry which is preliminary data.</text>
</comment>
<dbReference type="PANTHER" id="PTHR43685">
    <property type="entry name" value="GLYCOSYLTRANSFERASE"/>
    <property type="match status" value="1"/>
</dbReference>
<evidence type="ECO:0000256" key="3">
    <source>
        <dbReference type="ARBA" id="ARBA00022679"/>
    </source>
</evidence>
<dbReference type="InterPro" id="IPR029044">
    <property type="entry name" value="Nucleotide-diphossugar_trans"/>
</dbReference>
<dbReference type="Pfam" id="PF00535">
    <property type="entry name" value="Glycos_transf_2"/>
    <property type="match status" value="1"/>
</dbReference>
<protein>
    <submittedName>
        <fullName evidence="5">Glycosyltransferase family 2 protein</fullName>
    </submittedName>
</protein>
<evidence type="ECO:0000313" key="5">
    <source>
        <dbReference type="EMBL" id="MBS2966824.1"/>
    </source>
</evidence>
<reference evidence="5" key="1">
    <citation type="submission" date="2021-04" db="EMBL/GenBank/DDBJ databases">
        <title>Genome based classification of Actinospica acidithermotolerans sp. nov., an actinobacterium isolated from an Indonesian hot spring.</title>
        <authorList>
            <person name="Kusuma A.B."/>
            <person name="Putra K.E."/>
            <person name="Nafisah S."/>
            <person name="Loh J."/>
            <person name="Nouioui I."/>
            <person name="Goodfellow M."/>
        </authorList>
    </citation>
    <scope>NUCLEOTIDE SEQUENCE</scope>
    <source>
        <strain evidence="5">DSM 45618</strain>
    </source>
</reference>
<proteinExistence type="inferred from homology"/>
<keyword evidence="6" id="KW-1185">Reference proteome</keyword>
<keyword evidence="3" id="KW-0808">Transferase</keyword>
<dbReference type="Proteomes" id="UP000677913">
    <property type="component" value="Unassembled WGS sequence"/>
</dbReference>
<dbReference type="EMBL" id="JAGSXH010000202">
    <property type="protein sequence ID" value="MBS2966824.1"/>
    <property type="molecule type" value="Genomic_DNA"/>
</dbReference>
<evidence type="ECO:0000256" key="2">
    <source>
        <dbReference type="ARBA" id="ARBA00022676"/>
    </source>
</evidence>
<sequence length="266" mass="30449">MIRRTAKRILRRRFGWLPLYELRNKVLLAHTVPKVWLFETAEVRRLRRLLPDLPTPLVTTVIPTYKRADTLSAAIESALAQTVADNLVIVVDDGGGQVPPLPDDPRVVAVSLRRNTAVLGVVRNVGVRLARSPFVAFLDDDNAWEPDHLATALAALEARPKAPSYRLDGVYTALRRVTADGREMDILSVPYDRRLARERAFLDANAFVARRSRGLRFSRLRRDRGVLPREDWASFYRYARHHRIAHVPVPTVRYLVNPNTYYTVWD</sequence>
<keyword evidence="2" id="KW-0328">Glycosyltransferase</keyword>
<dbReference type="SUPFAM" id="SSF53448">
    <property type="entry name" value="Nucleotide-diphospho-sugar transferases"/>
    <property type="match status" value="1"/>
</dbReference>
<comment type="similarity">
    <text evidence="1">Belongs to the glycosyltransferase 2 family.</text>
</comment>
<dbReference type="Gene3D" id="3.90.550.10">
    <property type="entry name" value="Spore Coat Polysaccharide Biosynthesis Protein SpsA, Chain A"/>
    <property type="match status" value="1"/>
</dbReference>
<dbReference type="RefSeq" id="WP_211472269.1">
    <property type="nucleotide sequence ID" value="NZ_JAGSXH010000202.1"/>
</dbReference>
<dbReference type="CDD" id="cd00761">
    <property type="entry name" value="Glyco_tranf_GTA_type"/>
    <property type="match status" value="1"/>
</dbReference>
<evidence type="ECO:0000259" key="4">
    <source>
        <dbReference type="Pfam" id="PF00535"/>
    </source>
</evidence>
<evidence type="ECO:0000313" key="6">
    <source>
        <dbReference type="Proteomes" id="UP000677913"/>
    </source>
</evidence>